<dbReference type="Proteomes" id="UP001189429">
    <property type="component" value="Unassembled WGS sequence"/>
</dbReference>
<keyword evidence="3" id="KW-1185">Reference proteome</keyword>
<gene>
    <name evidence="2" type="ORF">PCOR1329_LOCUS8995</name>
</gene>
<feature type="region of interest" description="Disordered" evidence="1">
    <location>
        <begin position="1084"/>
        <end position="1160"/>
    </location>
</feature>
<accession>A0ABN9Q8M7</accession>
<evidence type="ECO:0000313" key="3">
    <source>
        <dbReference type="Proteomes" id="UP001189429"/>
    </source>
</evidence>
<feature type="compositionally biased region" description="Basic and acidic residues" evidence="1">
    <location>
        <begin position="1084"/>
        <end position="1097"/>
    </location>
</feature>
<feature type="region of interest" description="Disordered" evidence="1">
    <location>
        <begin position="172"/>
        <end position="197"/>
    </location>
</feature>
<comment type="caution">
    <text evidence="2">The sequence shown here is derived from an EMBL/GenBank/DDBJ whole genome shotgun (WGS) entry which is preliminary data.</text>
</comment>
<evidence type="ECO:0008006" key="4">
    <source>
        <dbReference type="Google" id="ProtNLM"/>
    </source>
</evidence>
<dbReference type="SUPFAM" id="SSF56672">
    <property type="entry name" value="DNA/RNA polymerases"/>
    <property type="match status" value="1"/>
</dbReference>
<evidence type="ECO:0000256" key="1">
    <source>
        <dbReference type="SAM" id="MobiDB-lite"/>
    </source>
</evidence>
<evidence type="ECO:0000313" key="2">
    <source>
        <dbReference type="EMBL" id="CAK0800977.1"/>
    </source>
</evidence>
<organism evidence="2 3">
    <name type="scientific">Prorocentrum cordatum</name>
    <dbReference type="NCBI Taxonomy" id="2364126"/>
    <lineage>
        <taxon>Eukaryota</taxon>
        <taxon>Sar</taxon>
        <taxon>Alveolata</taxon>
        <taxon>Dinophyceae</taxon>
        <taxon>Prorocentrales</taxon>
        <taxon>Prorocentraceae</taxon>
        <taxon>Prorocentrum</taxon>
    </lineage>
</organism>
<protein>
    <recommendedName>
        <fullName evidence="4">Reverse transcriptase domain-containing protein</fullName>
    </recommendedName>
</protein>
<feature type="compositionally biased region" description="Low complexity" evidence="1">
    <location>
        <begin position="1122"/>
        <end position="1136"/>
    </location>
</feature>
<feature type="region of interest" description="Disordered" evidence="1">
    <location>
        <begin position="906"/>
        <end position="927"/>
    </location>
</feature>
<proteinExistence type="predicted"/>
<dbReference type="EMBL" id="CAUYUJ010002481">
    <property type="protein sequence ID" value="CAK0800977.1"/>
    <property type="molecule type" value="Genomic_DNA"/>
</dbReference>
<reference evidence="2" key="1">
    <citation type="submission" date="2023-10" db="EMBL/GenBank/DDBJ databases">
        <authorList>
            <person name="Chen Y."/>
            <person name="Shah S."/>
            <person name="Dougan E. K."/>
            <person name="Thang M."/>
            <person name="Chan C."/>
        </authorList>
    </citation>
    <scope>NUCLEOTIDE SEQUENCE [LARGE SCALE GENOMIC DNA]</scope>
</reference>
<sequence>MSAAVQASLRAATWLADRVLESAVVSEAGSCAIAVQVFGGTRVAFGTALIGGVRLGVLIGANGCCCGLGDRRPHRGAMARGRELAGAEERGEILYMITPDGDMYPHMLHTDAIQGAVRVLRGQRDRASVVGTAPAANAKSHGADWIPEPRELLEAVAAASARSFGEVGATLRRPTAPGEAGFDSDSAPIPPDWESVSNLPDPDSKGWYIIAGSDQSSSAKLPSLSVDFGVIGEGLGFVKVGNGSFLVQYGSPETALDARVLAIHESAGDGRHLGFREGAKQLTETSWPSWPLLGPRAAGWARRFIRDQDVAPRPRHARFEAEAGLSSSDPGVDFHDFCLRLLRIGIQFDQLNASEFAIFELICKKAQMIEYKYRDRHLHRMGAAGDDLAEDEHIYLGTSETRGLMMISPALSSYVADELHKSGGHDNSAGLQSRADKLASENKFLKEKLAAIDPKGKGKSGIEQMSTRILALGGPPCTAAAALTELCRSTPGYDCQPVKSIAYTEGRVSLPSDAVKCDASELLDGHLRELWRDWRQRLLRDPEQVREPIVPYFDEELRRSPRHYARFLSEMYKAGMIRFSSPRPSTAGLFFVEKPGNQLRMILDTRAVNQEFIDPDTTALPSAGVWRGLKIPASHDLSLSQVDIEAAFYRIGVPPGQDEMFVLPAVPVDALLEALPEVDIGSRLEGKVSPLLTALPMGWNWSFYFCQAPVASQVVAAGISANRIIQDRRVVPDVNETAGVAVYVDGATAIGRDPVSASATIEQAHQRLEASHLKCKGVQSDPWDQKFTGLNFDFETGRTSVSKGRIWPRRRRLWPEVGTECRVAAALIASAYLGTKLEVDPVVLATDASTGSGDLEGTGFGGYAVTEKTWIQHDVWAAAPCKERWRYKFEGAIEARRRALQAARELERGDEAREQTGVTDHVQDPEISDAVLPLESEGSTRTSSAAQPARCVLASVEHQVNFEEIDPSFLLPPDSWKLEVFGRWRRHEGRSSHYALKQTCRELAALSILTGSSVAVRWFPSELNSADKGSRAIGRPLSSHEGDCRHAGQLGADEARGLAASALARACGEAATWRGAGGARFLGEAEEREQPGRDLTAERAAQPNGDQEDPLGDASGVDHRLSLSSDSSSSSDTESSGTARHGDARGDVEPGLTFLQTNKVKPPTRTAFRERVRNFLEWANEGTLAEISIRRLDQLAANYMDVLFFDVMEVGEGSRLLAALQHLRPSLGTARHGNFPVARAAVAGFRRRARGGTRDPLCRPWVLAVVGVSLLLEDLEFATALWLAWGGMLRLPSDLVSMTPKTLIGTGRAAKPTRALLLYPSEEEARSKVMGADEGVILREACWGGGGSVAPTVVAYQVRHGAASHAAAVDQLPLSGITERLRHGNPHSSLRYAKHDRYLALLNRVPQAVVDWSETIHARLGGLLGGTDVLQAPAFLPQSVIEALRASCAKASNSGANKIVKFSSKLDSRRVR</sequence>
<dbReference type="Gene3D" id="3.10.10.10">
    <property type="entry name" value="HIV Type 1 Reverse Transcriptase, subunit A, domain 1"/>
    <property type="match status" value="1"/>
</dbReference>
<name>A0ABN9Q8M7_9DINO</name>
<dbReference type="InterPro" id="IPR043502">
    <property type="entry name" value="DNA/RNA_pol_sf"/>
</dbReference>